<evidence type="ECO:0000256" key="1">
    <source>
        <dbReference type="SAM" id="Coils"/>
    </source>
</evidence>
<keyword evidence="3" id="KW-0812">Transmembrane</keyword>
<protein>
    <submittedName>
        <fullName evidence="4">Uncharacterized protein</fullName>
    </submittedName>
</protein>
<keyword evidence="3" id="KW-0472">Membrane</keyword>
<proteinExistence type="predicted"/>
<keyword evidence="3" id="KW-1133">Transmembrane helix</keyword>
<feature type="region of interest" description="Disordered" evidence="2">
    <location>
        <begin position="44"/>
        <end position="64"/>
    </location>
</feature>
<evidence type="ECO:0000256" key="3">
    <source>
        <dbReference type="SAM" id="Phobius"/>
    </source>
</evidence>
<feature type="transmembrane region" description="Helical" evidence="3">
    <location>
        <begin position="111"/>
        <end position="129"/>
    </location>
</feature>
<reference evidence="4 5" key="1">
    <citation type="submission" date="2023-03" db="EMBL/GenBank/DDBJ databases">
        <title>Bacillus Genome Sequencing.</title>
        <authorList>
            <person name="Dunlap C."/>
        </authorList>
    </citation>
    <scope>NUCLEOTIDE SEQUENCE [LARGE SCALE GENOMIC DNA]</scope>
    <source>
        <strain evidence="4 5">B-14544</strain>
    </source>
</reference>
<evidence type="ECO:0000256" key="2">
    <source>
        <dbReference type="SAM" id="MobiDB-lite"/>
    </source>
</evidence>
<sequence length="133" mass="15318">MMNEDVYERLTKVETKVEEHDKKLNAQESKNETLTKLTILMERQMDDTKERERKQEIRDEKQNKQMESFGQTLIKVNENLTNLNSKQTMLDDRVTGIEGTLSKQSFSMIDVLKYLGATIAGLAVGYIAMKLGI</sequence>
<gene>
    <name evidence="4" type="ORF">P4447_07185</name>
</gene>
<feature type="coiled-coil region" evidence="1">
    <location>
        <begin position="3"/>
        <end position="37"/>
    </location>
</feature>
<evidence type="ECO:0000313" key="5">
    <source>
        <dbReference type="Proteomes" id="UP001330749"/>
    </source>
</evidence>
<evidence type="ECO:0000313" key="4">
    <source>
        <dbReference type="EMBL" id="MED3562234.1"/>
    </source>
</evidence>
<comment type="caution">
    <text evidence="4">The sequence shown here is derived from an EMBL/GenBank/DDBJ whole genome shotgun (WGS) entry which is preliminary data.</text>
</comment>
<dbReference type="EMBL" id="JARMQG010000084">
    <property type="protein sequence ID" value="MED3562234.1"/>
    <property type="molecule type" value="Genomic_DNA"/>
</dbReference>
<keyword evidence="5" id="KW-1185">Reference proteome</keyword>
<organism evidence="4 5">
    <name type="scientific">Bacillus xiapuensis</name>
    <dbReference type="NCBI Taxonomy" id="2014075"/>
    <lineage>
        <taxon>Bacteria</taxon>
        <taxon>Bacillati</taxon>
        <taxon>Bacillota</taxon>
        <taxon>Bacilli</taxon>
        <taxon>Bacillales</taxon>
        <taxon>Bacillaceae</taxon>
        <taxon>Bacillus</taxon>
    </lineage>
</organism>
<dbReference type="Proteomes" id="UP001330749">
    <property type="component" value="Unassembled WGS sequence"/>
</dbReference>
<accession>A0ABU6N887</accession>
<name>A0ABU6N887_9BACI</name>
<keyword evidence="1" id="KW-0175">Coiled coil</keyword>
<dbReference type="RefSeq" id="WP_327967135.1">
    <property type="nucleotide sequence ID" value="NZ_JARMQG010000084.1"/>
</dbReference>